<accession>A0A1V6WQ01</accession>
<proteinExistence type="predicted"/>
<comment type="caution">
    <text evidence="2">The sequence shown here is derived from an EMBL/GenBank/DDBJ whole genome shotgun (WGS) entry which is preliminary data.</text>
</comment>
<dbReference type="STRING" id="60175.A0A1V6WQ01"/>
<dbReference type="InterPro" id="IPR022198">
    <property type="entry name" value="DUF3723"/>
</dbReference>
<name>A0A1V6WQ01_PENNA</name>
<dbReference type="EMBL" id="MOOB01000219">
    <property type="protein sequence ID" value="OQE64970.1"/>
    <property type="molecule type" value="Genomic_DNA"/>
</dbReference>
<feature type="region of interest" description="Disordered" evidence="1">
    <location>
        <begin position="531"/>
        <end position="553"/>
    </location>
</feature>
<dbReference type="OMA" id="SIEVPEC"/>
<organism evidence="2 3">
    <name type="scientific">Penicillium nalgiovense</name>
    <dbReference type="NCBI Taxonomy" id="60175"/>
    <lineage>
        <taxon>Eukaryota</taxon>
        <taxon>Fungi</taxon>
        <taxon>Dikarya</taxon>
        <taxon>Ascomycota</taxon>
        <taxon>Pezizomycotina</taxon>
        <taxon>Eurotiomycetes</taxon>
        <taxon>Eurotiomycetidae</taxon>
        <taxon>Eurotiales</taxon>
        <taxon>Aspergillaceae</taxon>
        <taxon>Penicillium</taxon>
    </lineage>
</organism>
<sequence length="553" mass="63180">MKNKMDTSDNLLGHRTNNLASQRLQFYQGCVIIEFHNLVFEANSVLGSRLLDERNVARILKIFEIEGCGNLEPEHRVAALIGQETLSNALLLSNLTRESLMDPTNQPQLFLGDDVQLTCVYGRHRLKAAQAFGESRWSTEDHSLRKLADLADRLGFKSNEITALLQEDLYQNIAKGLIESLCKEDFYIIQDRRVEWLSNELRKVLRNLPHYSGEDYGAVEFTTNIAENEAKNRFNSPAKDQYEQQRKHLFLEQVFGQNQPAAQYPTSLGVTREILCCFFGHEFQTMISSQSIEVPECFVEQTDVQHVDGNDEIVMIDPIAFNPLMHQAPLEERESIPENSRSGQSDIGDALPDQCSSQYSRSPKVPITPEDDPCEPVEFEPHPSGTPDSPPPLAPGFEDPSCNCPIETENYLSVRRKVPDILKIWFQSEREVIVIFLIELRTYFKFDLTGGVNLRLKLQDLSREHIFIVINEFGIGTPDINKTYEETIKERLLLVSKRDNPAQGKNEVGRMSLDKLKEYILNYDVHTGKRKAITNEGPRKRRPEPIRESSEEL</sequence>
<gene>
    <name evidence="2" type="ORF">PENNAL_c0219G07771</name>
</gene>
<feature type="region of interest" description="Disordered" evidence="1">
    <location>
        <begin position="331"/>
        <end position="399"/>
    </location>
</feature>
<evidence type="ECO:0000256" key="1">
    <source>
        <dbReference type="SAM" id="MobiDB-lite"/>
    </source>
</evidence>
<dbReference type="Pfam" id="PF12520">
    <property type="entry name" value="DUF3723"/>
    <property type="match status" value="2"/>
</dbReference>
<evidence type="ECO:0000313" key="2">
    <source>
        <dbReference type="EMBL" id="OQE64970.1"/>
    </source>
</evidence>
<feature type="compositionally biased region" description="Acidic residues" evidence="1">
    <location>
        <begin position="369"/>
        <end position="378"/>
    </location>
</feature>
<feature type="compositionally biased region" description="Basic and acidic residues" evidence="1">
    <location>
        <begin position="543"/>
        <end position="553"/>
    </location>
</feature>
<reference evidence="3" key="1">
    <citation type="journal article" date="2017" name="Nat. Microbiol.">
        <title>Global analysis of biosynthetic gene clusters reveals vast potential of secondary metabolite production in Penicillium species.</title>
        <authorList>
            <person name="Nielsen J.C."/>
            <person name="Grijseels S."/>
            <person name="Prigent S."/>
            <person name="Ji B."/>
            <person name="Dainat J."/>
            <person name="Nielsen K.F."/>
            <person name="Frisvad J.C."/>
            <person name="Workman M."/>
            <person name="Nielsen J."/>
        </authorList>
    </citation>
    <scope>NUCLEOTIDE SEQUENCE [LARGE SCALE GENOMIC DNA]</scope>
    <source>
        <strain evidence="3">IBT 13039</strain>
    </source>
</reference>
<evidence type="ECO:0000313" key="3">
    <source>
        <dbReference type="Proteomes" id="UP000191691"/>
    </source>
</evidence>
<keyword evidence="3" id="KW-1185">Reference proteome</keyword>
<dbReference type="Proteomes" id="UP000191691">
    <property type="component" value="Unassembled WGS sequence"/>
</dbReference>
<dbReference type="AlphaFoldDB" id="A0A1V6WQ01"/>
<protein>
    <submittedName>
        <fullName evidence="2">Uncharacterized protein</fullName>
    </submittedName>
</protein>